<proteinExistence type="predicted"/>
<evidence type="ECO:0000256" key="5">
    <source>
        <dbReference type="ARBA" id="ARBA00093797"/>
    </source>
</evidence>
<accession>I3Y658</accession>
<dbReference type="Gene3D" id="1.20.58.380">
    <property type="entry name" value="Flagellar protein flit"/>
    <property type="match status" value="1"/>
</dbReference>
<dbReference type="RefSeq" id="WP_014776978.1">
    <property type="nucleotide sequence ID" value="NC_018012.1"/>
</dbReference>
<dbReference type="AlphaFoldDB" id="I3Y658"/>
<reference evidence="6 7" key="1">
    <citation type="submission" date="2012-06" db="EMBL/GenBank/DDBJ databases">
        <title>Complete sequence of Thiocystis violascens DSM 198.</title>
        <authorList>
            <consortium name="US DOE Joint Genome Institute"/>
            <person name="Lucas S."/>
            <person name="Han J."/>
            <person name="Lapidus A."/>
            <person name="Cheng J.-F."/>
            <person name="Goodwin L."/>
            <person name="Pitluck S."/>
            <person name="Peters L."/>
            <person name="Ovchinnikova G."/>
            <person name="Teshima H."/>
            <person name="Detter J.C."/>
            <person name="Han C."/>
            <person name="Tapia R."/>
            <person name="Land M."/>
            <person name="Hauser L."/>
            <person name="Kyrpides N."/>
            <person name="Ivanova N."/>
            <person name="Pagani I."/>
            <person name="Vogl K."/>
            <person name="Liu Z."/>
            <person name="Frigaard N.-U."/>
            <person name="Bryant D."/>
            <person name="Woyke T."/>
        </authorList>
    </citation>
    <scope>NUCLEOTIDE SEQUENCE [LARGE SCALE GENOMIC DNA]</scope>
    <source>
        <strain evidence="7">ATCC 17096 / DSM 198 / 6111</strain>
    </source>
</reference>
<dbReference type="KEGG" id="tvi:Thivi_0407"/>
<organism evidence="6 7">
    <name type="scientific">Thiocystis violascens (strain ATCC 17096 / DSM 198 / 6111)</name>
    <name type="common">Chromatium violascens</name>
    <dbReference type="NCBI Taxonomy" id="765911"/>
    <lineage>
        <taxon>Bacteria</taxon>
        <taxon>Pseudomonadati</taxon>
        <taxon>Pseudomonadota</taxon>
        <taxon>Gammaproteobacteria</taxon>
        <taxon>Chromatiales</taxon>
        <taxon>Chromatiaceae</taxon>
        <taxon>Thiocystis</taxon>
    </lineage>
</organism>
<keyword evidence="4" id="KW-0143">Chaperone</keyword>
<evidence type="ECO:0000256" key="1">
    <source>
        <dbReference type="ARBA" id="ARBA00004514"/>
    </source>
</evidence>
<keyword evidence="3" id="KW-1005">Bacterial flagellum biogenesis</keyword>
<evidence type="ECO:0000313" key="7">
    <source>
        <dbReference type="Proteomes" id="UP000006062"/>
    </source>
</evidence>
<dbReference type="GO" id="GO:0044781">
    <property type="term" value="P:bacterial-type flagellum organization"/>
    <property type="evidence" value="ECO:0007669"/>
    <property type="project" value="UniProtKB-KW"/>
</dbReference>
<dbReference type="InterPro" id="IPR008622">
    <property type="entry name" value="FliT"/>
</dbReference>
<sequence>MSTVTDLLHELCAATGQMQQAAMKDDWTLVEKIQKRRAPLIERIVERAGSEPLTKEQTLELSKVREQESFIAARADARRRVLGQALVETRAGLRAGKQNRMRKAYGALGNSQPS</sequence>
<dbReference type="HOGENOM" id="CLU_2152997_0_0_6"/>
<dbReference type="eggNOG" id="ENOG5033E0F">
    <property type="taxonomic scope" value="Bacteria"/>
</dbReference>
<evidence type="ECO:0000313" key="6">
    <source>
        <dbReference type="EMBL" id="AFL72476.1"/>
    </source>
</evidence>
<dbReference type="Proteomes" id="UP000006062">
    <property type="component" value="Chromosome"/>
</dbReference>
<keyword evidence="2" id="KW-0963">Cytoplasm</keyword>
<evidence type="ECO:0000256" key="3">
    <source>
        <dbReference type="ARBA" id="ARBA00022795"/>
    </source>
</evidence>
<protein>
    <recommendedName>
        <fullName evidence="5">Flagellar protein FliT</fullName>
    </recommendedName>
</protein>
<evidence type="ECO:0000256" key="4">
    <source>
        <dbReference type="ARBA" id="ARBA00023186"/>
    </source>
</evidence>
<evidence type="ECO:0000256" key="2">
    <source>
        <dbReference type="ARBA" id="ARBA00022490"/>
    </source>
</evidence>
<dbReference type="STRING" id="765911.Thivi_0407"/>
<keyword evidence="7" id="KW-1185">Reference proteome</keyword>
<name>I3Y658_THIV6</name>
<dbReference type="EMBL" id="CP003154">
    <property type="protein sequence ID" value="AFL72476.1"/>
    <property type="molecule type" value="Genomic_DNA"/>
</dbReference>
<dbReference type="Pfam" id="PF05400">
    <property type="entry name" value="FliT"/>
    <property type="match status" value="1"/>
</dbReference>
<gene>
    <name evidence="6" type="ordered locus">Thivi_0407</name>
</gene>
<comment type="subcellular location">
    <subcellularLocation>
        <location evidence="1">Cytoplasm</location>
        <location evidence="1">Cytosol</location>
    </subcellularLocation>
</comment>
<dbReference type="OrthoDB" id="5772507at2"/>